<proteinExistence type="predicted"/>
<dbReference type="AlphaFoldDB" id="A0AB34HP08"/>
<gene>
    <name evidence="1" type="ORF">J1605_019576</name>
</gene>
<evidence type="ECO:0000313" key="1">
    <source>
        <dbReference type="EMBL" id="KAJ8792756.1"/>
    </source>
</evidence>
<dbReference type="Proteomes" id="UP001159641">
    <property type="component" value="Unassembled WGS sequence"/>
</dbReference>
<accession>A0AB34HP08</accession>
<reference evidence="1 2" key="1">
    <citation type="submission" date="2022-11" db="EMBL/GenBank/DDBJ databases">
        <title>Whole genome sequence of Eschrichtius robustus ER-17-0199.</title>
        <authorList>
            <person name="Bruniche-Olsen A."/>
            <person name="Black A.N."/>
            <person name="Fields C.J."/>
            <person name="Walden K."/>
            <person name="Dewoody J.A."/>
        </authorList>
    </citation>
    <scope>NUCLEOTIDE SEQUENCE [LARGE SCALE GENOMIC DNA]</scope>
    <source>
        <strain evidence="1">ER-17-0199</strain>
        <tissue evidence="1">Blubber</tissue>
    </source>
</reference>
<sequence>MSPKCRLVSPERVANVLHSDARAQALWFPGCCLDLGPHARSDSISVLLHTQGRVEALWVPPRLRYEGSCEMPEPGCLGTVGGCHFLADSPIRDSQPGWDKVVAWGPPLRQSHQSFQLLVGVGGPGGAREPAEGAPVMWA</sequence>
<dbReference type="EMBL" id="JAIQCJ010001083">
    <property type="protein sequence ID" value="KAJ8792756.1"/>
    <property type="molecule type" value="Genomic_DNA"/>
</dbReference>
<name>A0AB34HP08_ESCRO</name>
<organism evidence="1 2">
    <name type="scientific">Eschrichtius robustus</name>
    <name type="common">California gray whale</name>
    <name type="synonym">Eschrichtius gibbosus</name>
    <dbReference type="NCBI Taxonomy" id="9764"/>
    <lineage>
        <taxon>Eukaryota</taxon>
        <taxon>Metazoa</taxon>
        <taxon>Chordata</taxon>
        <taxon>Craniata</taxon>
        <taxon>Vertebrata</taxon>
        <taxon>Euteleostomi</taxon>
        <taxon>Mammalia</taxon>
        <taxon>Eutheria</taxon>
        <taxon>Laurasiatheria</taxon>
        <taxon>Artiodactyla</taxon>
        <taxon>Whippomorpha</taxon>
        <taxon>Cetacea</taxon>
        <taxon>Mysticeti</taxon>
        <taxon>Eschrichtiidae</taxon>
        <taxon>Eschrichtius</taxon>
    </lineage>
</organism>
<protein>
    <submittedName>
        <fullName evidence="1">Uncharacterized protein</fullName>
    </submittedName>
</protein>
<keyword evidence="2" id="KW-1185">Reference proteome</keyword>
<comment type="caution">
    <text evidence="1">The sequence shown here is derived from an EMBL/GenBank/DDBJ whole genome shotgun (WGS) entry which is preliminary data.</text>
</comment>
<evidence type="ECO:0000313" key="2">
    <source>
        <dbReference type="Proteomes" id="UP001159641"/>
    </source>
</evidence>